<dbReference type="InterPro" id="IPR003715">
    <property type="entry name" value="Poly_export_N"/>
</dbReference>
<dbReference type="InterPro" id="IPR049712">
    <property type="entry name" value="Poly_export"/>
</dbReference>
<proteinExistence type="predicted"/>
<dbReference type="RefSeq" id="WP_202662171.1">
    <property type="nucleotide sequence ID" value="NZ_JAESVP010000009.1"/>
</dbReference>
<keyword evidence="5" id="KW-1185">Reference proteome</keyword>
<dbReference type="PANTHER" id="PTHR33619">
    <property type="entry name" value="POLYSACCHARIDE EXPORT PROTEIN GFCE-RELATED"/>
    <property type="match status" value="1"/>
</dbReference>
<protein>
    <submittedName>
        <fullName evidence="4">Polysaccharide export protein</fullName>
    </submittedName>
</protein>
<feature type="domain" description="Polysaccharide export protein N-terminal" evidence="3">
    <location>
        <begin position="82"/>
        <end position="161"/>
    </location>
</feature>
<dbReference type="EMBL" id="JAESVP010000009">
    <property type="protein sequence ID" value="MBL4929632.1"/>
    <property type="molecule type" value="Genomic_DNA"/>
</dbReference>
<dbReference type="GO" id="GO:0015159">
    <property type="term" value="F:polysaccharide transmembrane transporter activity"/>
    <property type="evidence" value="ECO:0007669"/>
    <property type="project" value="InterPro"/>
</dbReference>
<dbReference type="PROSITE" id="PS51257">
    <property type="entry name" value="PROKAR_LIPOPROTEIN"/>
    <property type="match status" value="1"/>
</dbReference>
<dbReference type="Pfam" id="PF02563">
    <property type="entry name" value="Poly_export"/>
    <property type="match status" value="1"/>
</dbReference>
<accession>A0A8J7MU38</accession>
<evidence type="ECO:0000259" key="3">
    <source>
        <dbReference type="Pfam" id="PF02563"/>
    </source>
</evidence>
<keyword evidence="1 2" id="KW-0732">Signal</keyword>
<evidence type="ECO:0000313" key="4">
    <source>
        <dbReference type="EMBL" id="MBL4929632.1"/>
    </source>
</evidence>
<dbReference type="PANTHER" id="PTHR33619:SF3">
    <property type="entry name" value="POLYSACCHARIDE EXPORT PROTEIN GFCE-RELATED"/>
    <property type="match status" value="1"/>
</dbReference>
<evidence type="ECO:0000313" key="5">
    <source>
        <dbReference type="Proteomes" id="UP000619033"/>
    </source>
</evidence>
<organism evidence="4 5">
    <name type="scientific">Fuscibacter oryzae</name>
    <dbReference type="NCBI Taxonomy" id="2803939"/>
    <lineage>
        <taxon>Bacteria</taxon>
        <taxon>Pseudomonadati</taxon>
        <taxon>Pseudomonadota</taxon>
        <taxon>Alphaproteobacteria</taxon>
        <taxon>Rhodobacterales</taxon>
        <taxon>Paracoccaceae</taxon>
        <taxon>Fuscibacter</taxon>
    </lineage>
</organism>
<reference evidence="4" key="1">
    <citation type="submission" date="2021-01" db="EMBL/GenBank/DDBJ databases">
        <title>Genome seq and assembly of Tabrizicola sp. KVB23.</title>
        <authorList>
            <person name="Chhetri G."/>
        </authorList>
    </citation>
    <scope>NUCLEOTIDE SEQUENCE</scope>
    <source>
        <strain evidence="4">KVB23</strain>
    </source>
</reference>
<comment type="caution">
    <text evidence="4">The sequence shown here is derived from an EMBL/GenBank/DDBJ whole genome shotgun (WGS) entry which is preliminary data.</text>
</comment>
<feature type="chain" id="PRO_5035241468" evidence="2">
    <location>
        <begin position="22"/>
        <end position="371"/>
    </location>
</feature>
<sequence length="371" mass="38917">MKRAGRILGVLLALSVIGGCAAPRGAALKRQVIGDAAAHKAEAIYQVIRVGQANLAAVESWPATGTGVGFGWPGKAQAQVARAIRPGDVLHVTIWDPQENSLLTTVEQRAAQLTELTVAPDGSVFVPYVETIKVAGLNPEDARAQIQQKLSVIAPSAQVQLAVAGGEQNMLDLVAGVQRPGRYPVAARGVTILSLLAEGGGIPPGLRNPVVRLQRGGVAYAALAKDLYRDPSRDILMRGGDRVVVEEDPRSIVVLGAAGVERTVFFEKQSHTLLETLSLAAGLSEARADPAGVLILRKYGDKALRHDGSGPNRREVIFAFDLSTGEGLFAARSFHVHADDVVLVTESPLPATAGILGVFNATAVLASRIEG</sequence>
<dbReference type="Gene3D" id="3.10.560.10">
    <property type="entry name" value="Outer membrane lipoprotein wza domain like"/>
    <property type="match status" value="2"/>
</dbReference>
<dbReference type="Proteomes" id="UP000619033">
    <property type="component" value="Unassembled WGS sequence"/>
</dbReference>
<gene>
    <name evidence="4" type="ORF">JI744_16120</name>
</gene>
<feature type="signal peptide" evidence="2">
    <location>
        <begin position="1"/>
        <end position="21"/>
    </location>
</feature>
<name>A0A8J7MU38_9RHOB</name>
<dbReference type="AlphaFoldDB" id="A0A8J7MU38"/>
<evidence type="ECO:0000256" key="2">
    <source>
        <dbReference type="SAM" id="SignalP"/>
    </source>
</evidence>
<dbReference type="Gene3D" id="3.30.1950.10">
    <property type="entry name" value="wza like domain"/>
    <property type="match status" value="1"/>
</dbReference>
<evidence type="ECO:0000256" key="1">
    <source>
        <dbReference type="ARBA" id="ARBA00022729"/>
    </source>
</evidence>